<sequence length="292" mass="33648">MANSMTGFGRAVLNDIGSKVTVEIKSVNSRYLEIVSKMPRQLNYFEDSIKAIVNSKVSRGRLDIYIQVDNNSILDNYSIDEKKIHDYKVIFEKIQRELDIENDMKISSYLNLPEVMTKNSEPNKELENMVKNAVSLAMDNLCVMRNAEGQKIIKDLQKRVELLKVLIDKLELYTQDMLQSVFEKLQKRISELLAKNGVEADDARILQESAIYADKLNVTEEIVRFNTHISQLLSFLGEKEKEIGKKIDFLLQEMNREINTIGSKSQKTEIISLVVDIKAELEKIREQIQNIE</sequence>
<keyword evidence="3" id="KW-0255">Endonuclease</keyword>
<comment type="caution">
    <text evidence="8">The sequence shown here is derived from an EMBL/GenBank/DDBJ whole genome shotgun (WGS) entry which is preliminary data.</text>
</comment>
<accession>V9HTZ8</accession>
<protein>
    <submittedName>
        <fullName evidence="8">TIGR00255 family protein</fullName>
    </submittedName>
</protein>
<dbReference type="PANTHER" id="PTHR30636">
    <property type="entry name" value="UPF0701 PROTEIN YICC"/>
    <property type="match status" value="1"/>
</dbReference>
<dbReference type="PANTHER" id="PTHR30636:SF3">
    <property type="entry name" value="UPF0701 PROTEIN YICC"/>
    <property type="match status" value="1"/>
</dbReference>
<evidence type="ECO:0000256" key="3">
    <source>
        <dbReference type="ARBA" id="ARBA00022759"/>
    </source>
</evidence>
<dbReference type="Proteomes" id="UP000017818">
    <property type="component" value="Unassembled WGS sequence"/>
</dbReference>
<evidence type="ECO:0000259" key="7">
    <source>
        <dbReference type="Pfam" id="PF08340"/>
    </source>
</evidence>
<evidence type="ECO:0000313" key="8">
    <source>
        <dbReference type="EMBL" id="EHL16113.1"/>
    </source>
</evidence>
<dbReference type="GO" id="GO:0016787">
    <property type="term" value="F:hydrolase activity"/>
    <property type="evidence" value="ECO:0007669"/>
    <property type="project" value="UniProtKB-KW"/>
</dbReference>
<comment type="cofactor">
    <cofactor evidence="1">
        <name>a divalent metal cation</name>
        <dbReference type="ChEBI" id="CHEBI:60240"/>
    </cofactor>
</comment>
<dbReference type="Pfam" id="PF08340">
    <property type="entry name" value="YicC-like_C"/>
    <property type="match status" value="1"/>
</dbReference>
<dbReference type="InterPro" id="IPR013527">
    <property type="entry name" value="YicC-like_N"/>
</dbReference>
<dbReference type="PATRIC" id="fig|796939.3.peg.1473"/>
<dbReference type="Pfam" id="PF03755">
    <property type="entry name" value="YicC-like_N"/>
    <property type="match status" value="1"/>
</dbReference>
<dbReference type="HOGENOM" id="CLU_076609_1_0_9"/>
<reference evidence="8 9" key="1">
    <citation type="submission" date="2012-05" db="EMBL/GenBank/DDBJ databases">
        <title>The Genome Sequence of Eubacteriaceae bacterium CM2.</title>
        <authorList>
            <consortium name="The Broad Institute Genome Sequencing Platform"/>
            <person name="Earl A."/>
            <person name="Ward D."/>
            <person name="Feldgarden M."/>
            <person name="Gevers D."/>
            <person name="Sizova M."/>
            <person name="Hazen A."/>
            <person name="Epstein S."/>
            <person name="Walker B."/>
            <person name="Young S.K."/>
            <person name="Zeng Q."/>
            <person name="Gargeya S."/>
            <person name="Fitzgerald M."/>
            <person name="Haas B."/>
            <person name="Abouelleil A."/>
            <person name="Alvarado L."/>
            <person name="Arachchi H.M."/>
            <person name="Berlin A."/>
            <person name="Chapman S.B."/>
            <person name="Goldberg J."/>
            <person name="Griggs A."/>
            <person name="Gujja S."/>
            <person name="Hansen M."/>
            <person name="Howarth C."/>
            <person name="Imamovic A."/>
            <person name="Larimer J."/>
            <person name="McCowen C."/>
            <person name="Montmayeur A."/>
            <person name="Murphy C."/>
            <person name="Neiman D."/>
            <person name="Pearson M."/>
            <person name="Priest M."/>
            <person name="Roberts A."/>
            <person name="Saif S."/>
            <person name="Shea T."/>
            <person name="Sisk P."/>
            <person name="Sykes S."/>
            <person name="Wortman J."/>
            <person name="Nusbaum C."/>
            <person name="Birren B."/>
        </authorList>
    </citation>
    <scope>NUCLEOTIDE SEQUENCE [LARGE SCALE GENOMIC DNA]</scope>
    <source>
        <strain evidence="8 9">CM2</strain>
    </source>
</reference>
<gene>
    <name evidence="8" type="ORF">HMPREF9630_01956</name>
</gene>
<dbReference type="InterPro" id="IPR013551">
    <property type="entry name" value="YicC-like_C"/>
</dbReference>
<dbReference type="GO" id="GO:0004521">
    <property type="term" value="F:RNA endonuclease activity"/>
    <property type="evidence" value="ECO:0007669"/>
    <property type="project" value="InterPro"/>
</dbReference>
<evidence type="ECO:0000256" key="4">
    <source>
        <dbReference type="ARBA" id="ARBA00022801"/>
    </source>
</evidence>
<keyword evidence="2" id="KW-0540">Nuclease</keyword>
<dbReference type="OrthoDB" id="9771229at2"/>
<dbReference type="RefSeq" id="WP_009528245.1">
    <property type="nucleotide sequence ID" value="NZ_JH815226.1"/>
</dbReference>
<evidence type="ECO:0000256" key="1">
    <source>
        <dbReference type="ARBA" id="ARBA00001968"/>
    </source>
</evidence>
<evidence type="ECO:0000256" key="2">
    <source>
        <dbReference type="ARBA" id="ARBA00022722"/>
    </source>
</evidence>
<dbReference type="EMBL" id="AFZF02000016">
    <property type="protein sequence ID" value="EHL16113.1"/>
    <property type="molecule type" value="Genomic_DNA"/>
</dbReference>
<dbReference type="NCBIfam" id="TIGR00255">
    <property type="entry name" value="YicC/YloC family endoribonuclease"/>
    <property type="match status" value="1"/>
</dbReference>
<proteinExistence type="inferred from homology"/>
<name>V9HTZ8_9FIRM</name>
<dbReference type="InterPro" id="IPR005229">
    <property type="entry name" value="YicC/YloC-like"/>
</dbReference>
<organism evidence="8 9">
    <name type="scientific">Peptoanaerobacter stomatis</name>
    <dbReference type="NCBI Taxonomy" id="796937"/>
    <lineage>
        <taxon>Bacteria</taxon>
        <taxon>Bacillati</taxon>
        <taxon>Bacillota</taxon>
        <taxon>Clostridia</taxon>
        <taxon>Peptostreptococcales</taxon>
        <taxon>Filifactoraceae</taxon>
        <taxon>Peptoanaerobacter</taxon>
    </lineage>
</organism>
<evidence type="ECO:0000259" key="6">
    <source>
        <dbReference type="Pfam" id="PF03755"/>
    </source>
</evidence>
<feature type="domain" description="Endoribonuclease YicC-like C-terminal" evidence="7">
    <location>
        <begin position="174"/>
        <end position="292"/>
    </location>
</feature>
<comment type="similarity">
    <text evidence="5">Belongs to the YicC/YloC family.</text>
</comment>
<dbReference type="AlphaFoldDB" id="V9HTZ8"/>
<keyword evidence="4" id="KW-0378">Hydrolase</keyword>
<evidence type="ECO:0000256" key="5">
    <source>
        <dbReference type="ARBA" id="ARBA00035648"/>
    </source>
</evidence>
<feature type="domain" description="Endoribonuclease YicC-like N-terminal" evidence="6">
    <location>
        <begin position="3"/>
        <end position="152"/>
    </location>
</feature>
<evidence type="ECO:0000313" key="9">
    <source>
        <dbReference type="Proteomes" id="UP000017818"/>
    </source>
</evidence>